<dbReference type="AlphaFoldDB" id="A0A6M3KZL2"/>
<proteinExistence type="predicted"/>
<evidence type="ECO:0000313" key="1">
    <source>
        <dbReference type="EMBL" id="QJA77192.1"/>
    </source>
</evidence>
<dbReference type="EMBL" id="MT142726">
    <property type="protein sequence ID" value="QJA87697.1"/>
    <property type="molecule type" value="Genomic_DNA"/>
</dbReference>
<accession>A0A6M3KZL2</accession>
<reference evidence="2" key="1">
    <citation type="submission" date="2020-03" db="EMBL/GenBank/DDBJ databases">
        <title>The deep terrestrial virosphere.</title>
        <authorList>
            <person name="Holmfeldt K."/>
            <person name="Nilsson E."/>
            <person name="Simone D."/>
            <person name="Lopez-Fernandez M."/>
            <person name="Wu X."/>
            <person name="de Brujin I."/>
            <person name="Lundin D."/>
            <person name="Andersson A."/>
            <person name="Bertilsson S."/>
            <person name="Dopson M."/>
        </authorList>
    </citation>
    <scope>NUCLEOTIDE SEQUENCE</scope>
    <source>
        <strain evidence="1">MM415A01353</strain>
        <strain evidence="2">MM415B02909</strain>
    </source>
</reference>
<name>A0A6M3KZL2_9ZZZZ</name>
<gene>
    <name evidence="1" type="ORF">MM415A01353_0002</name>
    <name evidence="2" type="ORF">MM415B02909_0020</name>
</gene>
<dbReference type="EMBL" id="MT142269">
    <property type="protein sequence ID" value="QJA77192.1"/>
    <property type="molecule type" value="Genomic_DNA"/>
</dbReference>
<organism evidence="2">
    <name type="scientific">viral metagenome</name>
    <dbReference type="NCBI Taxonomy" id="1070528"/>
    <lineage>
        <taxon>unclassified sequences</taxon>
        <taxon>metagenomes</taxon>
        <taxon>organismal metagenomes</taxon>
    </lineage>
</organism>
<protein>
    <submittedName>
        <fullName evidence="2">Uncharacterized protein</fullName>
    </submittedName>
</protein>
<evidence type="ECO:0000313" key="2">
    <source>
        <dbReference type="EMBL" id="QJA87697.1"/>
    </source>
</evidence>
<sequence length="68" mass="8236">MKPENPYDNSIDRSVGGERHEIWQEGFDAAIKWMFETCTEHPNKEYWVPHYAEHRYQCIECMKEVNKC</sequence>